<reference evidence="4" key="1">
    <citation type="submission" date="2023-07" db="EMBL/GenBank/DDBJ databases">
        <title>30 novel species of actinomycetes from the DSMZ collection.</title>
        <authorList>
            <person name="Nouioui I."/>
        </authorList>
    </citation>
    <scope>NUCLEOTIDE SEQUENCE [LARGE SCALE GENOMIC DNA]</scope>
    <source>
        <strain evidence="4">DSM 41982</strain>
    </source>
</reference>
<gene>
    <name evidence="3" type="ORF">RM574_28365</name>
</gene>
<protein>
    <submittedName>
        <fullName evidence="3">Tetratricopeptide repeat protein</fullName>
    </submittedName>
</protein>
<evidence type="ECO:0000256" key="1">
    <source>
        <dbReference type="PROSITE-ProRule" id="PRU00339"/>
    </source>
</evidence>
<evidence type="ECO:0000313" key="4">
    <source>
        <dbReference type="Proteomes" id="UP001183607"/>
    </source>
</evidence>
<organism evidence="3 4">
    <name type="scientific">Streptomyces evansiae</name>
    <dbReference type="NCBI Taxonomy" id="3075535"/>
    <lineage>
        <taxon>Bacteria</taxon>
        <taxon>Bacillati</taxon>
        <taxon>Actinomycetota</taxon>
        <taxon>Actinomycetes</taxon>
        <taxon>Kitasatosporales</taxon>
        <taxon>Streptomycetaceae</taxon>
        <taxon>Streptomyces</taxon>
    </lineage>
</organism>
<dbReference type="SUPFAM" id="SSF48452">
    <property type="entry name" value="TPR-like"/>
    <property type="match status" value="1"/>
</dbReference>
<feature type="domain" description="Tetratrico peptide repeat group 5" evidence="2">
    <location>
        <begin position="49"/>
        <end position="168"/>
    </location>
</feature>
<evidence type="ECO:0000313" key="3">
    <source>
        <dbReference type="EMBL" id="MDT0419398.1"/>
    </source>
</evidence>
<accession>A0ABD5EFG7</accession>
<evidence type="ECO:0000259" key="2">
    <source>
        <dbReference type="Pfam" id="PF12688"/>
    </source>
</evidence>
<dbReference type="InterPro" id="IPR011990">
    <property type="entry name" value="TPR-like_helical_dom_sf"/>
</dbReference>
<feature type="repeat" description="TPR" evidence="1">
    <location>
        <begin position="85"/>
        <end position="118"/>
    </location>
</feature>
<sequence length="176" mass="18526">MSSTPPPLPPRALDRLRAAVRLREAGDAESARSELLALSGTYPRDPGLAYQTAWAHDVLGREAAAVPFYETALAGADALGAEDRHGVYLGLGSTYRILGRYAEAVATLEAGLAAHPGDGALTVFLAMARHNTGAHHEAMSALLTLLADTSGDPGVRAFRKAIAFYAEDLDRVETGD</sequence>
<dbReference type="AlphaFoldDB" id="A0ABD5EFG7"/>
<dbReference type="EMBL" id="JAVRER010000075">
    <property type="protein sequence ID" value="MDT0419398.1"/>
    <property type="molecule type" value="Genomic_DNA"/>
</dbReference>
<name>A0ABD5EFG7_9ACTN</name>
<dbReference type="InterPro" id="IPR019734">
    <property type="entry name" value="TPR_rpt"/>
</dbReference>
<dbReference type="Pfam" id="PF12688">
    <property type="entry name" value="TPR_5"/>
    <property type="match status" value="1"/>
</dbReference>
<dbReference type="RefSeq" id="WP_093853420.1">
    <property type="nucleotide sequence ID" value="NZ_JAVRER010000075.1"/>
</dbReference>
<comment type="caution">
    <text evidence="3">The sequence shown here is derived from an EMBL/GenBank/DDBJ whole genome shotgun (WGS) entry which is preliminary data.</text>
</comment>
<proteinExistence type="predicted"/>
<keyword evidence="1" id="KW-0802">TPR repeat</keyword>
<dbReference type="InterPro" id="IPR041656">
    <property type="entry name" value="TPR_5"/>
</dbReference>
<dbReference type="Proteomes" id="UP001183607">
    <property type="component" value="Unassembled WGS sequence"/>
</dbReference>
<dbReference type="Gene3D" id="1.25.40.10">
    <property type="entry name" value="Tetratricopeptide repeat domain"/>
    <property type="match status" value="1"/>
</dbReference>
<dbReference type="PROSITE" id="PS50005">
    <property type="entry name" value="TPR"/>
    <property type="match status" value="1"/>
</dbReference>